<feature type="chain" id="PRO_5012020280" description="Phytanoyl-CoA dioxygenase" evidence="1">
    <location>
        <begin position="22"/>
        <end position="384"/>
    </location>
</feature>
<reference evidence="3" key="1">
    <citation type="submission" date="2017-08" db="EMBL/GenBank/DDBJ databases">
        <title>A dynamic microbial community with high functional redundancy inhabits the cold, oxic subseafloor aquifer.</title>
        <authorList>
            <person name="Tully B.J."/>
            <person name="Wheat C.G."/>
            <person name="Glazer B.T."/>
            <person name="Huber J.A."/>
        </authorList>
    </citation>
    <scope>NUCLEOTIDE SEQUENCE [LARGE SCALE GENOMIC DNA]</scope>
</reference>
<dbReference type="PANTHER" id="PTHR31630">
    <property type="entry name" value="PHYTANOYL-COA DIOXYGENASE-RELATED-RELATED"/>
    <property type="match status" value="1"/>
</dbReference>
<dbReference type="SUPFAM" id="SSF51197">
    <property type="entry name" value="Clavaminate synthase-like"/>
    <property type="match status" value="1"/>
</dbReference>
<dbReference type="InterPro" id="IPR008775">
    <property type="entry name" value="Phytyl_CoA_dOase-like"/>
</dbReference>
<evidence type="ECO:0008006" key="4">
    <source>
        <dbReference type="Google" id="ProtNLM"/>
    </source>
</evidence>
<dbReference type="GO" id="GO:0016706">
    <property type="term" value="F:2-oxoglutarate-dependent dioxygenase activity"/>
    <property type="evidence" value="ECO:0007669"/>
    <property type="project" value="UniProtKB-ARBA"/>
</dbReference>
<dbReference type="AlphaFoldDB" id="A0A2A4YI60"/>
<comment type="caution">
    <text evidence="2">The sequence shown here is derived from an EMBL/GenBank/DDBJ whole genome shotgun (WGS) entry which is preliminary data.</text>
</comment>
<gene>
    <name evidence="2" type="ORF">COB11_03740</name>
</gene>
<keyword evidence="1" id="KW-0732">Signal</keyword>
<dbReference type="Proteomes" id="UP000217838">
    <property type="component" value="Unassembled WGS sequence"/>
</dbReference>
<accession>A0A2A4YI60</accession>
<evidence type="ECO:0000256" key="1">
    <source>
        <dbReference type="SAM" id="SignalP"/>
    </source>
</evidence>
<proteinExistence type="predicted"/>
<dbReference type="PANTHER" id="PTHR31630:SF6">
    <property type="entry name" value="PHYTANOYL-COA DIOXYGENASE-RELATED"/>
    <property type="match status" value="1"/>
</dbReference>
<organism evidence="2 3">
    <name type="scientific">Aerophobetes bacterium</name>
    <dbReference type="NCBI Taxonomy" id="2030807"/>
    <lineage>
        <taxon>Bacteria</taxon>
        <taxon>Candidatus Aerophobota</taxon>
    </lineage>
</organism>
<dbReference type="EMBL" id="NVUU01000037">
    <property type="protein sequence ID" value="PCI94536.1"/>
    <property type="molecule type" value="Genomic_DNA"/>
</dbReference>
<feature type="signal peptide" evidence="1">
    <location>
        <begin position="1"/>
        <end position="21"/>
    </location>
</feature>
<dbReference type="Gene3D" id="2.60.120.620">
    <property type="entry name" value="q2cbj1_9rhob like domain"/>
    <property type="match status" value="1"/>
</dbReference>
<name>A0A2A4YI60_UNCAE</name>
<protein>
    <recommendedName>
        <fullName evidence="4">Phytanoyl-CoA dioxygenase</fullName>
    </recommendedName>
</protein>
<dbReference type="Pfam" id="PF05721">
    <property type="entry name" value="PhyH"/>
    <property type="match status" value="1"/>
</dbReference>
<evidence type="ECO:0000313" key="3">
    <source>
        <dbReference type="Proteomes" id="UP000217838"/>
    </source>
</evidence>
<sequence>MNNAYVFLFGLLSLMPTMTNAQPSLRAHVNVATEEPETHIATYLKDLEELGYCVIPNVLSAAEAETLYQRVWHEFIENAWPNCKMDDRSNWKETFPMHNRRGIFSGPAGQTQVMWDLRQDQRIVDVFAKLWNTNDLIVSMDGLSFMCPPEIREGYIEPWPHVDQAILRRQDNVAHSNNPPIGFVSESQLKTQPYTVQGQFLFEDSCDDDGGFYCIPKSHLRFAEFAHQLETIREQTTSVGGERRKARNAFLEDFFANTTDESGNPYSMKHITALRGSLILWDSRTVHWNQHAHKDRPHKDTPKVRMVGYLCYVPKARLTTDESKVLRKEAFEKGVATGHNPVYPELKYTKDHIHEEFKQYLEDPSYTQPTINLTPLGRSLLEDD</sequence>
<evidence type="ECO:0000313" key="2">
    <source>
        <dbReference type="EMBL" id="PCI94536.1"/>
    </source>
</evidence>